<name>Q2NJ65_AYWBP</name>
<organism evidence="1 2">
    <name type="scientific">Aster yellows witches'-broom phytoplasma (strain AYWB)</name>
    <dbReference type="NCBI Taxonomy" id="322098"/>
    <lineage>
        <taxon>Bacteria</taxon>
        <taxon>Bacillati</taxon>
        <taxon>Mycoplasmatota</taxon>
        <taxon>Mollicutes</taxon>
        <taxon>Acholeplasmatales</taxon>
        <taxon>Acholeplasmataceae</taxon>
        <taxon>Candidatus Phytoplasma</taxon>
        <taxon>16SrI (Aster yellows group)</taxon>
    </lineage>
</organism>
<dbReference type="EMBL" id="CP000061">
    <property type="protein sequence ID" value="ABC65528.1"/>
    <property type="molecule type" value="Genomic_DNA"/>
</dbReference>
<dbReference type="AlphaFoldDB" id="Q2NJ65"/>
<dbReference type="Proteomes" id="UP000001934">
    <property type="component" value="Chromosome"/>
</dbReference>
<protein>
    <submittedName>
        <fullName evidence="1">Uncharacterized protein</fullName>
    </submittedName>
</protein>
<keyword evidence="2" id="KW-1185">Reference proteome</keyword>
<dbReference type="KEGG" id="ayw:AYWB_411"/>
<gene>
    <name evidence="1" type="ordered locus">AYWB_411</name>
</gene>
<evidence type="ECO:0000313" key="1">
    <source>
        <dbReference type="EMBL" id="ABC65528.1"/>
    </source>
</evidence>
<proteinExistence type="predicted"/>
<evidence type="ECO:0000313" key="2">
    <source>
        <dbReference type="Proteomes" id="UP000001934"/>
    </source>
</evidence>
<dbReference type="HOGENOM" id="CLU_2731271_0_0_14"/>
<accession>Q2NJ65</accession>
<sequence>MILNMKQVQMKNFFKSFLKKIYQKTIKKLIELLELDEKTNNYYKKRFYNDSGEVDSVNKDTWDVTFDENEQ</sequence>
<reference evidence="1 2" key="1">
    <citation type="journal article" date="2006" name="J. Bacteriol.">
        <title>Living with genome instability: the adaptation of phytoplasmas to diverse environments of their insect and plant hosts.</title>
        <authorList>
            <person name="Bai X."/>
            <person name="Zhang J."/>
            <person name="Ewing A."/>
            <person name="Miller S.A."/>
            <person name="Jancso Radek A."/>
            <person name="Shevchenko D.V."/>
            <person name="Tsukerman K."/>
            <person name="Walunas T."/>
            <person name="Lapidus A."/>
            <person name="Campbell J.W."/>
            <person name="Hogenhout S.A."/>
        </authorList>
    </citation>
    <scope>NUCLEOTIDE SEQUENCE [LARGE SCALE GENOMIC DNA]</scope>
    <source>
        <strain evidence="1 2">AYWB</strain>
    </source>
</reference>